<dbReference type="RefSeq" id="WP_053013314.1">
    <property type="nucleotide sequence ID" value="NZ_CP011371.1"/>
</dbReference>
<sequence>MTIRPRFALPATAPGAAARCRAIFGLLGLAVAPVAVAVTVTPAGDLVAAGTLSYRKGFAGLSCPTTFTGTISASGAVTINAASFTTRGLCAQISAMSLPWTGQADPRGVLVIDNAAVEVKAPFVGGLCGPSRIELQWDNTHSTLTFKDVLLQAPTGSSCKTNGQITVSPALDVQP</sequence>
<gene>
    <name evidence="1" type="ORF">AAW51_0773</name>
</gene>
<dbReference type="AlphaFoldDB" id="A0A0G3BDJ0"/>
<dbReference type="KEGG" id="pbh:AAW51_0773"/>
<name>A0A0G3BDJ0_9BURK</name>
<dbReference type="OrthoDB" id="7190904at2"/>
<accession>A0A0G3BDJ0</accession>
<proteinExistence type="predicted"/>
<dbReference type="STRING" id="413882.AAW51_0773"/>
<dbReference type="EMBL" id="CP011371">
    <property type="protein sequence ID" value="AKJ27464.1"/>
    <property type="molecule type" value="Genomic_DNA"/>
</dbReference>
<evidence type="ECO:0008006" key="3">
    <source>
        <dbReference type="Google" id="ProtNLM"/>
    </source>
</evidence>
<organism evidence="1 2">
    <name type="scientific">Caldimonas brevitalea</name>
    <dbReference type="NCBI Taxonomy" id="413882"/>
    <lineage>
        <taxon>Bacteria</taxon>
        <taxon>Pseudomonadati</taxon>
        <taxon>Pseudomonadota</taxon>
        <taxon>Betaproteobacteria</taxon>
        <taxon>Burkholderiales</taxon>
        <taxon>Sphaerotilaceae</taxon>
        <taxon>Caldimonas</taxon>
    </lineage>
</organism>
<evidence type="ECO:0000313" key="2">
    <source>
        <dbReference type="Proteomes" id="UP000035352"/>
    </source>
</evidence>
<evidence type="ECO:0000313" key="1">
    <source>
        <dbReference type="EMBL" id="AKJ27464.1"/>
    </source>
</evidence>
<keyword evidence="2" id="KW-1185">Reference proteome</keyword>
<reference evidence="1 2" key="1">
    <citation type="submission" date="2015-05" db="EMBL/GenBank/DDBJ databases">
        <authorList>
            <person name="Tang B."/>
            <person name="Yu Y."/>
        </authorList>
    </citation>
    <scope>NUCLEOTIDE SEQUENCE [LARGE SCALE GENOMIC DNA]</scope>
    <source>
        <strain evidence="1 2">DSM 7029</strain>
    </source>
</reference>
<protein>
    <recommendedName>
        <fullName evidence="3">Protein activator of alkane oxidation PraB</fullName>
    </recommendedName>
</protein>
<dbReference type="Proteomes" id="UP000035352">
    <property type="component" value="Chromosome"/>
</dbReference>